<dbReference type="OrthoDB" id="1364464at2759"/>
<protein>
    <submittedName>
        <fullName evidence="1">Uncharacterized protein</fullName>
    </submittedName>
</protein>
<proteinExistence type="predicted"/>
<evidence type="ECO:0000313" key="1">
    <source>
        <dbReference type="EMBL" id="KAJ0963217.1"/>
    </source>
</evidence>
<dbReference type="PANTHER" id="PTHR34569">
    <property type="entry name" value="EXPRESSED PROTEIN"/>
    <property type="match status" value="1"/>
</dbReference>
<name>A0A9D5BYB1_9LILI</name>
<comment type="caution">
    <text evidence="1">The sequence shown here is derived from an EMBL/GenBank/DDBJ whole genome shotgun (WGS) entry which is preliminary data.</text>
</comment>
<reference evidence="1" key="2">
    <citation type="journal article" date="2022" name="Hortic Res">
        <title>The genome of Dioscorea zingiberensis sheds light on the biosynthesis, origin and evolution of the medicinally important diosgenin saponins.</title>
        <authorList>
            <person name="Li Y."/>
            <person name="Tan C."/>
            <person name="Li Z."/>
            <person name="Guo J."/>
            <person name="Li S."/>
            <person name="Chen X."/>
            <person name="Wang C."/>
            <person name="Dai X."/>
            <person name="Yang H."/>
            <person name="Song W."/>
            <person name="Hou L."/>
            <person name="Xu J."/>
            <person name="Tong Z."/>
            <person name="Xu A."/>
            <person name="Yuan X."/>
            <person name="Wang W."/>
            <person name="Yang Q."/>
            <person name="Chen L."/>
            <person name="Sun Z."/>
            <person name="Wang K."/>
            <person name="Pan B."/>
            <person name="Chen J."/>
            <person name="Bao Y."/>
            <person name="Liu F."/>
            <person name="Qi X."/>
            <person name="Gang D.R."/>
            <person name="Wen J."/>
            <person name="Li J."/>
        </authorList>
    </citation>
    <scope>NUCLEOTIDE SEQUENCE</scope>
    <source>
        <strain evidence="1">Dzin_1.0</strain>
    </source>
</reference>
<dbReference type="AlphaFoldDB" id="A0A9D5BYB1"/>
<reference evidence="1" key="1">
    <citation type="submission" date="2021-03" db="EMBL/GenBank/DDBJ databases">
        <authorList>
            <person name="Li Z."/>
            <person name="Yang C."/>
        </authorList>
    </citation>
    <scope>NUCLEOTIDE SEQUENCE</scope>
    <source>
        <strain evidence="1">Dzin_1.0</strain>
        <tissue evidence="1">Leaf</tissue>
    </source>
</reference>
<dbReference type="PANTHER" id="PTHR34569:SF17">
    <property type="entry name" value="UBIQUITIN-PROTEIN LIGASE ARKADIA-A, PUTATIVE-RELATED"/>
    <property type="match status" value="1"/>
</dbReference>
<evidence type="ECO:0000313" key="2">
    <source>
        <dbReference type="Proteomes" id="UP001085076"/>
    </source>
</evidence>
<keyword evidence="2" id="KW-1185">Reference proteome</keyword>
<organism evidence="1 2">
    <name type="scientific">Dioscorea zingiberensis</name>
    <dbReference type="NCBI Taxonomy" id="325984"/>
    <lineage>
        <taxon>Eukaryota</taxon>
        <taxon>Viridiplantae</taxon>
        <taxon>Streptophyta</taxon>
        <taxon>Embryophyta</taxon>
        <taxon>Tracheophyta</taxon>
        <taxon>Spermatophyta</taxon>
        <taxon>Magnoliopsida</taxon>
        <taxon>Liliopsida</taxon>
        <taxon>Dioscoreales</taxon>
        <taxon>Dioscoreaceae</taxon>
        <taxon>Dioscorea</taxon>
    </lineage>
</organism>
<accession>A0A9D5BYB1</accession>
<dbReference type="EMBL" id="JAGGNH010000009">
    <property type="protein sequence ID" value="KAJ0963217.1"/>
    <property type="molecule type" value="Genomic_DNA"/>
</dbReference>
<gene>
    <name evidence="1" type="ORF">J5N97_028339</name>
</gene>
<sequence>METEMHQLAPSPSARLVIHRAATASASEDDAGYTSLKDIIVAAPASHPRDSAGRDATLQELYGFGFDSASIPIRNQLLKHAASAYLQSAAIIASRNQSLFSRIWRRIRRLVAEVRSGWRRCARRAVQVWRGVVRGVVECLPGIVGGA</sequence>
<dbReference type="Proteomes" id="UP001085076">
    <property type="component" value="Miscellaneous, Linkage group lg09"/>
</dbReference>